<proteinExistence type="predicted"/>
<dbReference type="PANTHER" id="PTHR39337">
    <property type="entry name" value="BLR5642 PROTEIN"/>
    <property type="match status" value="1"/>
</dbReference>
<dbReference type="EMBL" id="JXMS01000005">
    <property type="protein sequence ID" value="OBQ55189.1"/>
    <property type="molecule type" value="Genomic_DNA"/>
</dbReference>
<dbReference type="STRING" id="1560234.SP90_04270"/>
<dbReference type="Pfam" id="PF04343">
    <property type="entry name" value="DUF488"/>
    <property type="match status" value="1"/>
</dbReference>
<protein>
    <recommendedName>
        <fullName evidence="3">DUF488 domain-containing protein</fullName>
    </recommendedName>
</protein>
<dbReference type="InterPro" id="IPR007438">
    <property type="entry name" value="DUF488"/>
</dbReference>
<dbReference type="AlphaFoldDB" id="A0A1B7XI62"/>
<dbReference type="OrthoDB" id="9810084at2"/>
<comment type="caution">
    <text evidence="1">The sequence shown here is derived from an EMBL/GenBank/DDBJ whole genome shotgun (WGS) entry which is preliminary data.</text>
</comment>
<accession>A0A1B7XI62</accession>
<dbReference type="PATRIC" id="fig|1560234.3.peg.2803"/>
<gene>
    <name evidence="1" type="ORF">SP90_04270</name>
</gene>
<dbReference type="RefSeq" id="WP_066852946.1">
    <property type="nucleotide sequence ID" value="NZ_JXMS01000005.1"/>
</dbReference>
<organism evidence="1 2">
    <name type="scientific">Halodesulfovibrio spirochaetisodalis</name>
    <dbReference type="NCBI Taxonomy" id="1560234"/>
    <lineage>
        <taxon>Bacteria</taxon>
        <taxon>Pseudomonadati</taxon>
        <taxon>Thermodesulfobacteriota</taxon>
        <taxon>Desulfovibrionia</taxon>
        <taxon>Desulfovibrionales</taxon>
        <taxon>Desulfovibrionaceae</taxon>
        <taxon>Halodesulfovibrio</taxon>
    </lineage>
</organism>
<name>A0A1B7XI62_9BACT</name>
<sequence length="145" mass="16974">MKLYTIGFTKKKAEVFFGLLRKAKVTTLIDVRLNNVSQLAGYAKRDDLRFFLKELCDASYVHLPELSPTKDILDGYKKGNMSWERYEKDYLFLLKSRELKERLSSIDLNNSCLLCSEHEPDCCHRRLAAEYLATLFPTIEIKHLY</sequence>
<reference evidence="1 2" key="1">
    <citation type="submission" date="2015-01" db="EMBL/GenBank/DDBJ databases">
        <title>Desulfovibrio sp. JC271 draft genome sequence.</title>
        <authorList>
            <person name="Shivani Y."/>
            <person name="Subhash Y."/>
            <person name="Sasikala C."/>
            <person name="Ramana C.V."/>
        </authorList>
    </citation>
    <scope>NUCLEOTIDE SEQUENCE [LARGE SCALE GENOMIC DNA]</scope>
    <source>
        <strain evidence="1 2">JC271</strain>
    </source>
</reference>
<keyword evidence="2" id="KW-1185">Reference proteome</keyword>
<evidence type="ECO:0000313" key="2">
    <source>
        <dbReference type="Proteomes" id="UP000091979"/>
    </source>
</evidence>
<evidence type="ECO:0000313" key="1">
    <source>
        <dbReference type="EMBL" id="OBQ55189.1"/>
    </source>
</evidence>
<dbReference type="PANTHER" id="PTHR39337:SF1">
    <property type="entry name" value="BLR5642 PROTEIN"/>
    <property type="match status" value="1"/>
</dbReference>
<evidence type="ECO:0008006" key="3">
    <source>
        <dbReference type="Google" id="ProtNLM"/>
    </source>
</evidence>
<dbReference type="Proteomes" id="UP000091979">
    <property type="component" value="Unassembled WGS sequence"/>
</dbReference>